<dbReference type="AlphaFoldDB" id="A0A2S3WCY5"/>
<dbReference type="InterPro" id="IPR046025">
    <property type="entry name" value="DUF5983"/>
</dbReference>
<feature type="domain" description="DUF5983" evidence="1">
    <location>
        <begin position="128"/>
        <end position="236"/>
    </location>
</feature>
<dbReference type="RefSeq" id="WP_103436889.1">
    <property type="nucleotide sequence ID" value="NZ_MIND01000018.1"/>
</dbReference>
<evidence type="ECO:0000259" key="1">
    <source>
        <dbReference type="Pfam" id="PF19419"/>
    </source>
</evidence>
<dbReference type="Proteomes" id="UP000237194">
    <property type="component" value="Unassembled WGS sequence"/>
</dbReference>
<evidence type="ECO:0000313" key="2">
    <source>
        <dbReference type="EMBL" id="POF88783.1"/>
    </source>
</evidence>
<evidence type="ECO:0000313" key="3">
    <source>
        <dbReference type="Proteomes" id="UP000237194"/>
    </source>
</evidence>
<dbReference type="EMBL" id="MIND01000018">
    <property type="protein sequence ID" value="POF88783.1"/>
    <property type="molecule type" value="Genomic_DNA"/>
</dbReference>
<accession>A0A2S3WCY5</accession>
<sequence>MLTSTPNPFARGFHAFACERVVQIHYDDQCPPCYRSLHTAQLDLNDDHINCQACMFDDDCAVITEGQDVSGFLRMQLPADGVVTTVLYQVTAERLSGSVHLGDLPSQEAADQLMQQLSFATGQYSRSWEISASHLPADEYGYLEQLAHSERPAGFFECFPLVSNRSVGCKLYSTPWHRSAHVEGFGCSAADVCIRLLDEQVPPVLMTLLLLAGQADTRFLVFDPDTAPLAGLPVFTDD</sequence>
<comment type="caution">
    <text evidence="2">The sequence shown here is derived from an EMBL/GenBank/DDBJ whole genome shotgun (WGS) entry which is preliminary data.</text>
</comment>
<protein>
    <recommendedName>
        <fullName evidence="1">DUF5983 domain-containing protein</fullName>
    </recommendedName>
</protein>
<reference evidence="2 3" key="2">
    <citation type="submission" date="2018-03" db="EMBL/GenBank/DDBJ databases">
        <title>Draft genome of Pseudomonas putida strain KT-27.</title>
        <authorList>
            <person name="Yoshizawa S."/>
            <person name="Khan N.H."/>
            <person name="Nishimura M."/>
            <person name="Chiura H.X."/>
            <person name="Ogura Y."/>
            <person name="Hayashi T."/>
            <person name="Kogure K."/>
        </authorList>
    </citation>
    <scope>NUCLEOTIDE SEQUENCE [LARGE SCALE GENOMIC DNA]</scope>
    <source>
        <strain evidence="2 3">KT-27</strain>
    </source>
</reference>
<proteinExistence type="predicted"/>
<dbReference type="Pfam" id="PF19419">
    <property type="entry name" value="DUF5983"/>
    <property type="match status" value="1"/>
</dbReference>
<gene>
    <name evidence="2" type="ORF">BGP80_12720</name>
</gene>
<organism evidence="2 3">
    <name type="scientific">Pseudomonas putida</name>
    <name type="common">Arthrobacter siderocapsulatus</name>
    <dbReference type="NCBI Taxonomy" id="303"/>
    <lineage>
        <taxon>Bacteria</taxon>
        <taxon>Pseudomonadati</taxon>
        <taxon>Pseudomonadota</taxon>
        <taxon>Gammaproteobacteria</taxon>
        <taxon>Pseudomonadales</taxon>
        <taxon>Pseudomonadaceae</taxon>
        <taxon>Pseudomonas</taxon>
    </lineage>
</organism>
<name>A0A2S3WCY5_PSEPU</name>
<reference evidence="2 3" key="1">
    <citation type="submission" date="2016-08" db="EMBL/GenBank/DDBJ databases">
        <authorList>
            <person name="Seilhamer J.J."/>
        </authorList>
    </citation>
    <scope>NUCLEOTIDE SEQUENCE [LARGE SCALE GENOMIC DNA]</scope>
    <source>
        <strain evidence="2 3">KT-27</strain>
    </source>
</reference>